<protein>
    <recommendedName>
        <fullName evidence="3">Rab3 GTPase-activating protein catalytic subunit</fullName>
    </recommendedName>
</protein>
<dbReference type="AlphaFoldDB" id="A0AA39H0I2"/>
<feature type="compositionally biased region" description="Polar residues" evidence="6">
    <location>
        <begin position="890"/>
        <end position="899"/>
    </location>
</feature>
<keyword evidence="4" id="KW-0343">GTPase activation</keyword>
<sequence>MDGNSETPKADDDIFEICDFTVVTDFEHLILSLETSLIEWKLNGSSISCPSDDYFKRLPKDFLRTCTWKVDMQIMKHLDRRFKMLYYKSTPEDEEANDVGESEEASHHTKSALGLSSPLTDFVPSIISTQFGVFDFIVISDADSDFPLPEDEVLMFISAVNIATVNIDCELPIFIQIGPANNFLFSGVSQNRHVRTSFEGAYLRRPLYNHDNLSGLMGVLREKVGTPVSFPPRMTASIQFDYCFKEKLEGNFLSDFPNALIDVKSLICSQNSMFPFGTTADPLSEFRLIVRWPNQIENVVNENQTFTDLEPDYAPFWFASVDLVSSVPCLLYEGLKTVVSHISSEAGSVQTLHFTKSAESESSQTGANALSKVTNEHYSTYNFVPSTPLMKSESDEKELVSKWIEMIFSTEDHETSVAHIDKLHSRSCDVTRSQSPGTAVKQTHNEGPPFDYRHDNSEKSFDPDITKLLCTSKSAPVGSLTERICQCLARALMMEDNGLFLFSHLWMAIVGKLRSLWDNSYNLPGFSEGQAPDLSASLFHQKLQMLQCCIEAKRRSYEMYDDTTDFNSSDVFFDALEDVNEGNVTVPTSGKAEPVGRHCIAEGLFYLTDPNKQLFVPITQDRSPMTEDMLEEHAEYLSSLTDADARANAQIGSLMSDMQAFKAANPDCCMADFVRWHSPRDWIEESGGEGKLSERMSTEGNTWQTTWNAAHSVPVSLQQRLFNYSGDAEKILQRLEHSTISELISMILPIVFTSSVRRLVDEASPYTNLICMEEKLKKVAKLLRHSTMSSASLDSYLDLLREMKTVELYISYVVAVTSRFSDLIKQDDSLKESVKEFAIALVDRFLEKDSHEAHPLYDETSRRMVPVLGAPSSPLALTICKLMSTDERVTSNADASSPKGSRYDAKYPPPDRKQYIIRWCAPRPGLNSRPVFHRMYVSIASEEFRLCSSVTDDIVLM</sequence>
<feature type="domain" description="Rab3GAP catalytic subunit conserved" evidence="7">
    <location>
        <begin position="593"/>
        <end position="736"/>
    </location>
</feature>
<feature type="region of interest" description="Disordered" evidence="6">
    <location>
        <begin position="429"/>
        <end position="454"/>
    </location>
</feature>
<comment type="subcellular location">
    <subcellularLocation>
        <location evidence="1">Cytoplasm</location>
    </subcellularLocation>
</comment>
<comment type="similarity">
    <text evidence="2">Belongs to the Rab3-GAP catalytic subunit family.</text>
</comment>
<evidence type="ECO:0000259" key="7">
    <source>
        <dbReference type="Pfam" id="PF13890"/>
    </source>
</evidence>
<dbReference type="GO" id="GO:0005737">
    <property type="term" value="C:cytoplasm"/>
    <property type="evidence" value="ECO:0007669"/>
    <property type="project" value="UniProtKB-SubCell"/>
</dbReference>
<evidence type="ECO:0000313" key="8">
    <source>
        <dbReference type="EMBL" id="KAK0396476.1"/>
    </source>
</evidence>
<feature type="compositionally biased region" description="Polar residues" evidence="6">
    <location>
        <begin position="430"/>
        <end position="442"/>
    </location>
</feature>
<keyword evidence="9" id="KW-1185">Reference proteome</keyword>
<evidence type="ECO:0000256" key="4">
    <source>
        <dbReference type="ARBA" id="ARBA00022468"/>
    </source>
</evidence>
<evidence type="ECO:0000256" key="1">
    <source>
        <dbReference type="ARBA" id="ARBA00004496"/>
    </source>
</evidence>
<evidence type="ECO:0000256" key="3">
    <source>
        <dbReference type="ARBA" id="ARBA00015817"/>
    </source>
</evidence>
<evidence type="ECO:0000256" key="2">
    <source>
        <dbReference type="ARBA" id="ARBA00008856"/>
    </source>
</evidence>
<dbReference type="PANTHER" id="PTHR21422:SF9">
    <property type="entry name" value="RAB3 GTPASE-ACTIVATING PROTEIN CATALYTIC SUBUNIT"/>
    <property type="match status" value="1"/>
</dbReference>
<dbReference type="GO" id="GO:0005096">
    <property type="term" value="F:GTPase activator activity"/>
    <property type="evidence" value="ECO:0007669"/>
    <property type="project" value="UniProtKB-KW"/>
</dbReference>
<dbReference type="InterPro" id="IPR026147">
    <property type="entry name" value="Rab3GAP1_conserved"/>
</dbReference>
<organism evidence="8 9">
    <name type="scientific">Steinernema hermaphroditum</name>
    <dbReference type="NCBI Taxonomy" id="289476"/>
    <lineage>
        <taxon>Eukaryota</taxon>
        <taxon>Metazoa</taxon>
        <taxon>Ecdysozoa</taxon>
        <taxon>Nematoda</taxon>
        <taxon>Chromadorea</taxon>
        <taxon>Rhabditida</taxon>
        <taxon>Tylenchina</taxon>
        <taxon>Panagrolaimomorpha</taxon>
        <taxon>Strongyloidoidea</taxon>
        <taxon>Steinernematidae</taxon>
        <taxon>Steinernema</taxon>
    </lineage>
</organism>
<dbReference type="InterPro" id="IPR045700">
    <property type="entry name" value="Rab3GAP1"/>
</dbReference>
<dbReference type="PANTHER" id="PTHR21422">
    <property type="entry name" value="RAB3 GTPASE-ACTIVATING PROTEIN CATALYTIC SUBUNIT"/>
    <property type="match status" value="1"/>
</dbReference>
<dbReference type="EMBL" id="JAUCMV010000005">
    <property type="protein sequence ID" value="KAK0396476.1"/>
    <property type="molecule type" value="Genomic_DNA"/>
</dbReference>
<evidence type="ECO:0000256" key="5">
    <source>
        <dbReference type="ARBA" id="ARBA00022490"/>
    </source>
</evidence>
<gene>
    <name evidence="8" type="ORF">QR680_001730</name>
</gene>
<dbReference type="Proteomes" id="UP001175271">
    <property type="component" value="Unassembled WGS sequence"/>
</dbReference>
<name>A0AA39H0I2_9BILA</name>
<dbReference type="Pfam" id="PF13890">
    <property type="entry name" value="Rab3-GTPase_cat"/>
    <property type="match status" value="1"/>
</dbReference>
<feature type="region of interest" description="Disordered" evidence="6">
    <location>
        <begin position="890"/>
        <end position="909"/>
    </location>
</feature>
<proteinExistence type="inferred from homology"/>
<comment type="caution">
    <text evidence="8">The sequence shown here is derived from an EMBL/GenBank/DDBJ whole genome shotgun (WGS) entry which is preliminary data.</text>
</comment>
<accession>A0AA39H0I2</accession>
<evidence type="ECO:0000256" key="6">
    <source>
        <dbReference type="SAM" id="MobiDB-lite"/>
    </source>
</evidence>
<reference evidence="8" key="1">
    <citation type="submission" date="2023-06" db="EMBL/GenBank/DDBJ databases">
        <title>Genomic analysis of the entomopathogenic nematode Steinernema hermaphroditum.</title>
        <authorList>
            <person name="Schwarz E.M."/>
            <person name="Heppert J.K."/>
            <person name="Baniya A."/>
            <person name="Schwartz H.T."/>
            <person name="Tan C.-H."/>
            <person name="Antoshechkin I."/>
            <person name="Sternberg P.W."/>
            <person name="Goodrich-Blair H."/>
            <person name="Dillman A.R."/>
        </authorList>
    </citation>
    <scope>NUCLEOTIDE SEQUENCE</scope>
    <source>
        <strain evidence="8">PS9179</strain>
        <tissue evidence="8">Whole animal</tissue>
    </source>
</reference>
<evidence type="ECO:0000313" key="9">
    <source>
        <dbReference type="Proteomes" id="UP001175271"/>
    </source>
</evidence>
<keyword evidence="5" id="KW-0963">Cytoplasm</keyword>